<sequence>GPWRDDRAEFARSVRHAMTLLPSSLTKVRLWFLQRSPYGDEIDQAAQVPDLVGASTSGEFEHMDPVSVGLRELGSRLEELGIYALITPDLFPSGAALTWPYMQYPHVEFHPCGPDCRWYFSGPRGEDPYVKGLAITREEHYPPGQEDEEEMHQVLSDEADEYWGDGAEVLYDHRRPDVFRIRPIAERIILLLLAFALSLRRMPSLQNAELFTWLKWRPSVERAQEYERSDEVPPTWADGQTVIFRWGVRYEAPVVRGNGKGKVTWQVGEDWTPEDQVIRAFEDLVGKDEEDMEWTGFEFLEEREQDGEDYI</sequence>
<comment type="caution">
    <text evidence="1">The sequence shown here is derived from an EMBL/GenBank/DDBJ whole genome shotgun (WGS) entry which is preliminary data.</text>
</comment>
<protein>
    <submittedName>
        <fullName evidence="1">Uncharacterized protein</fullName>
    </submittedName>
</protein>
<evidence type="ECO:0000313" key="2">
    <source>
        <dbReference type="Proteomes" id="UP001303889"/>
    </source>
</evidence>
<organism evidence="1 2">
    <name type="scientific">Staphylotrichum tortipilum</name>
    <dbReference type="NCBI Taxonomy" id="2831512"/>
    <lineage>
        <taxon>Eukaryota</taxon>
        <taxon>Fungi</taxon>
        <taxon>Dikarya</taxon>
        <taxon>Ascomycota</taxon>
        <taxon>Pezizomycotina</taxon>
        <taxon>Sordariomycetes</taxon>
        <taxon>Sordariomycetidae</taxon>
        <taxon>Sordariales</taxon>
        <taxon>Chaetomiaceae</taxon>
        <taxon>Staphylotrichum</taxon>
    </lineage>
</organism>
<reference evidence="1" key="2">
    <citation type="submission" date="2023-05" db="EMBL/GenBank/DDBJ databases">
        <authorList>
            <consortium name="Lawrence Berkeley National Laboratory"/>
            <person name="Steindorff A."/>
            <person name="Hensen N."/>
            <person name="Bonometti L."/>
            <person name="Westerberg I."/>
            <person name="Brannstrom I.O."/>
            <person name="Guillou S."/>
            <person name="Cros-Aarteil S."/>
            <person name="Calhoun S."/>
            <person name="Haridas S."/>
            <person name="Kuo A."/>
            <person name="Mondo S."/>
            <person name="Pangilinan J."/>
            <person name="Riley R."/>
            <person name="Labutti K."/>
            <person name="Andreopoulos B."/>
            <person name="Lipzen A."/>
            <person name="Chen C."/>
            <person name="Yanf M."/>
            <person name="Daum C."/>
            <person name="Ng V."/>
            <person name="Clum A."/>
            <person name="Ohm R."/>
            <person name="Martin F."/>
            <person name="Silar P."/>
            <person name="Natvig D."/>
            <person name="Lalanne C."/>
            <person name="Gautier V."/>
            <person name="Ament-Velasquez S.L."/>
            <person name="Kruys A."/>
            <person name="Hutchinson M.I."/>
            <person name="Powell A.J."/>
            <person name="Barry K."/>
            <person name="Miller A.N."/>
            <person name="Grigoriev I.V."/>
            <person name="Debuchy R."/>
            <person name="Gladieux P."/>
            <person name="Thoren M.H."/>
            <person name="Johannesson H."/>
        </authorList>
    </citation>
    <scope>NUCLEOTIDE SEQUENCE</scope>
    <source>
        <strain evidence="1">CBS 103.79</strain>
    </source>
</reference>
<dbReference type="Proteomes" id="UP001303889">
    <property type="component" value="Unassembled WGS sequence"/>
</dbReference>
<feature type="non-terminal residue" evidence="1">
    <location>
        <position position="1"/>
    </location>
</feature>
<dbReference type="EMBL" id="MU855975">
    <property type="protein sequence ID" value="KAK3898230.1"/>
    <property type="molecule type" value="Genomic_DNA"/>
</dbReference>
<proteinExistence type="predicted"/>
<name>A0AAN6MCH9_9PEZI</name>
<evidence type="ECO:0000313" key="1">
    <source>
        <dbReference type="EMBL" id="KAK3898230.1"/>
    </source>
</evidence>
<keyword evidence="2" id="KW-1185">Reference proteome</keyword>
<gene>
    <name evidence="1" type="ORF">C8A05DRAFT_19144</name>
</gene>
<accession>A0AAN6MCH9</accession>
<dbReference type="AlphaFoldDB" id="A0AAN6MCH9"/>
<reference evidence="1" key="1">
    <citation type="journal article" date="2023" name="Mol. Phylogenet. Evol.">
        <title>Genome-scale phylogeny and comparative genomics of the fungal order Sordariales.</title>
        <authorList>
            <person name="Hensen N."/>
            <person name="Bonometti L."/>
            <person name="Westerberg I."/>
            <person name="Brannstrom I.O."/>
            <person name="Guillou S."/>
            <person name="Cros-Aarteil S."/>
            <person name="Calhoun S."/>
            <person name="Haridas S."/>
            <person name="Kuo A."/>
            <person name="Mondo S."/>
            <person name="Pangilinan J."/>
            <person name="Riley R."/>
            <person name="LaButti K."/>
            <person name="Andreopoulos B."/>
            <person name="Lipzen A."/>
            <person name="Chen C."/>
            <person name="Yan M."/>
            <person name="Daum C."/>
            <person name="Ng V."/>
            <person name="Clum A."/>
            <person name="Steindorff A."/>
            <person name="Ohm R.A."/>
            <person name="Martin F."/>
            <person name="Silar P."/>
            <person name="Natvig D.O."/>
            <person name="Lalanne C."/>
            <person name="Gautier V."/>
            <person name="Ament-Velasquez S.L."/>
            <person name="Kruys A."/>
            <person name="Hutchinson M.I."/>
            <person name="Powell A.J."/>
            <person name="Barry K."/>
            <person name="Miller A.N."/>
            <person name="Grigoriev I.V."/>
            <person name="Debuchy R."/>
            <person name="Gladieux P."/>
            <person name="Hiltunen Thoren M."/>
            <person name="Johannesson H."/>
        </authorList>
    </citation>
    <scope>NUCLEOTIDE SEQUENCE</scope>
    <source>
        <strain evidence="1">CBS 103.79</strain>
    </source>
</reference>